<dbReference type="EMBL" id="CAJOBZ010000070">
    <property type="protein sequence ID" value="CAF4947130.1"/>
    <property type="molecule type" value="Genomic_DNA"/>
</dbReference>
<dbReference type="AlphaFoldDB" id="A0A821XNH0"/>
<feature type="region of interest" description="Disordered" evidence="1">
    <location>
        <begin position="133"/>
        <end position="154"/>
    </location>
</feature>
<feature type="region of interest" description="Disordered" evidence="1">
    <location>
        <begin position="399"/>
        <end position="437"/>
    </location>
</feature>
<dbReference type="OrthoDB" id="6379801at2759"/>
<feature type="domain" description="Endonuclease/exonuclease/phosphatase" evidence="2">
    <location>
        <begin position="195"/>
        <end position="332"/>
    </location>
</feature>
<comment type="caution">
    <text evidence="3">The sequence shown here is derived from an EMBL/GenBank/DDBJ whole genome shotgun (WGS) entry which is preliminary data.</text>
</comment>
<feature type="region of interest" description="Disordered" evidence="1">
    <location>
        <begin position="80"/>
        <end position="119"/>
    </location>
</feature>
<feature type="compositionally biased region" description="Acidic residues" evidence="1">
    <location>
        <begin position="428"/>
        <end position="437"/>
    </location>
</feature>
<dbReference type="Pfam" id="PF03372">
    <property type="entry name" value="Exo_endo_phos"/>
    <property type="match status" value="1"/>
</dbReference>
<feature type="region of interest" description="Disordered" evidence="1">
    <location>
        <begin position="173"/>
        <end position="195"/>
    </location>
</feature>
<dbReference type="InterPro" id="IPR036691">
    <property type="entry name" value="Endo/exonu/phosph_ase_sf"/>
</dbReference>
<accession>A0A821XNH0</accession>
<dbReference type="InterPro" id="IPR005135">
    <property type="entry name" value="Endo/exonuclease/phosphatase"/>
</dbReference>
<evidence type="ECO:0000313" key="4">
    <source>
        <dbReference type="Proteomes" id="UP000663880"/>
    </source>
</evidence>
<sequence>MTGVTIEAWRGKQGPAQCHRCQSFRHSSVNCHKRMACVRCAGEHRAADCTRPKDVPATCANYGGPHPACHSTCPVRKEEERNRRSGTCARTAPSGPLRQRRNNPSNIQHPPAVAPLTSGVAPTVDEEGFVTVRRRTRRGGRKRGPAAPSLAAQEAGRAAALHTVSVDVANRAAAPASAPSLPRMAPPPRSRTSSQDIDVALVSETHLTAASRLRKYQVYRQHHVDTTGRAYRDLAVMVRRRIPHRLLPDVAVTECSALGVELQLADRPTGFFAVYAAGDWNEKHPSWNSRIANKRGPVDKYEPLAASRPTEREPIIRPVWMLSRALPVFHALTGCDFNPAFTRYIANLWRNAYKSDVTDLEPTDHGWNENNNKFEFTWFIGNPLPDAYENVVVSPDILANENDTEDSNDETLDSKILIVDKEPQYESSSEEEEDELY</sequence>
<dbReference type="Proteomes" id="UP000663880">
    <property type="component" value="Unassembled WGS sequence"/>
</dbReference>
<evidence type="ECO:0000313" key="3">
    <source>
        <dbReference type="EMBL" id="CAF4947130.1"/>
    </source>
</evidence>
<reference evidence="3" key="1">
    <citation type="submission" date="2021-02" db="EMBL/GenBank/DDBJ databases">
        <authorList>
            <person name="Steward A R."/>
        </authorList>
    </citation>
    <scope>NUCLEOTIDE SEQUENCE</scope>
</reference>
<gene>
    <name evidence="3" type="ORF">PMACD_LOCUS15289</name>
</gene>
<dbReference type="SUPFAM" id="SSF56219">
    <property type="entry name" value="DNase I-like"/>
    <property type="match status" value="1"/>
</dbReference>
<dbReference type="GO" id="GO:0003824">
    <property type="term" value="F:catalytic activity"/>
    <property type="evidence" value="ECO:0007669"/>
    <property type="project" value="InterPro"/>
</dbReference>
<feature type="compositionally biased region" description="Low complexity" evidence="1">
    <location>
        <begin position="173"/>
        <end position="183"/>
    </location>
</feature>
<evidence type="ECO:0000259" key="2">
    <source>
        <dbReference type="Pfam" id="PF03372"/>
    </source>
</evidence>
<feature type="compositionally biased region" description="Acidic residues" evidence="1">
    <location>
        <begin position="402"/>
        <end position="411"/>
    </location>
</feature>
<organism evidence="3 4">
    <name type="scientific">Pieris macdunnoughi</name>
    <dbReference type="NCBI Taxonomy" id="345717"/>
    <lineage>
        <taxon>Eukaryota</taxon>
        <taxon>Metazoa</taxon>
        <taxon>Ecdysozoa</taxon>
        <taxon>Arthropoda</taxon>
        <taxon>Hexapoda</taxon>
        <taxon>Insecta</taxon>
        <taxon>Pterygota</taxon>
        <taxon>Neoptera</taxon>
        <taxon>Endopterygota</taxon>
        <taxon>Lepidoptera</taxon>
        <taxon>Glossata</taxon>
        <taxon>Ditrysia</taxon>
        <taxon>Papilionoidea</taxon>
        <taxon>Pieridae</taxon>
        <taxon>Pierinae</taxon>
        <taxon>Pieris</taxon>
    </lineage>
</organism>
<keyword evidence="4" id="KW-1185">Reference proteome</keyword>
<name>A0A821XNH0_9NEOP</name>
<protein>
    <recommendedName>
        <fullName evidence="2">Endonuclease/exonuclease/phosphatase domain-containing protein</fullName>
    </recommendedName>
</protein>
<evidence type="ECO:0000256" key="1">
    <source>
        <dbReference type="SAM" id="MobiDB-lite"/>
    </source>
</evidence>
<proteinExistence type="predicted"/>
<dbReference type="Gene3D" id="3.60.10.10">
    <property type="entry name" value="Endonuclease/exonuclease/phosphatase"/>
    <property type="match status" value="1"/>
</dbReference>
<feature type="compositionally biased region" description="Basic residues" evidence="1">
    <location>
        <begin position="133"/>
        <end position="144"/>
    </location>
</feature>